<name>A0AAV7WYR2_PLEWA</name>
<evidence type="ECO:0000313" key="2">
    <source>
        <dbReference type="EMBL" id="KAJ1217876.1"/>
    </source>
</evidence>
<organism evidence="2 3">
    <name type="scientific">Pleurodeles waltl</name>
    <name type="common">Iberian ribbed newt</name>
    <dbReference type="NCBI Taxonomy" id="8319"/>
    <lineage>
        <taxon>Eukaryota</taxon>
        <taxon>Metazoa</taxon>
        <taxon>Chordata</taxon>
        <taxon>Craniata</taxon>
        <taxon>Vertebrata</taxon>
        <taxon>Euteleostomi</taxon>
        <taxon>Amphibia</taxon>
        <taxon>Batrachia</taxon>
        <taxon>Caudata</taxon>
        <taxon>Salamandroidea</taxon>
        <taxon>Salamandridae</taxon>
        <taxon>Pleurodelinae</taxon>
        <taxon>Pleurodeles</taxon>
    </lineage>
</organism>
<dbReference type="AlphaFoldDB" id="A0AAV7WYR2"/>
<dbReference type="EMBL" id="JANPWB010000001">
    <property type="protein sequence ID" value="KAJ1217876.1"/>
    <property type="molecule type" value="Genomic_DNA"/>
</dbReference>
<dbReference type="Proteomes" id="UP001066276">
    <property type="component" value="Chromosome 1_1"/>
</dbReference>
<keyword evidence="3" id="KW-1185">Reference proteome</keyword>
<evidence type="ECO:0000313" key="3">
    <source>
        <dbReference type="Proteomes" id="UP001066276"/>
    </source>
</evidence>
<comment type="caution">
    <text evidence="2">The sequence shown here is derived from an EMBL/GenBank/DDBJ whole genome shotgun (WGS) entry which is preliminary data.</text>
</comment>
<gene>
    <name evidence="2" type="ORF">NDU88_005463</name>
</gene>
<evidence type="ECO:0000256" key="1">
    <source>
        <dbReference type="SAM" id="MobiDB-lite"/>
    </source>
</evidence>
<reference evidence="2" key="1">
    <citation type="journal article" date="2022" name="bioRxiv">
        <title>Sequencing and chromosome-scale assembly of the giantPleurodeles waltlgenome.</title>
        <authorList>
            <person name="Brown T."/>
            <person name="Elewa A."/>
            <person name="Iarovenko S."/>
            <person name="Subramanian E."/>
            <person name="Araus A.J."/>
            <person name="Petzold A."/>
            <person name="Susuki M."/>
            <person name="Suzuki K.-i.T."/>
            <person name="Hayashi T."/>
            <person name="Toyoda A."/>
            <person name="Oliveira C."/>
            <person name="Osipova E."/>
            <person name="Leigh N.D."/>
            <person name="Simon A."/>
            <person name="Yun M.H."/>
        </authorList>
    </citation>
    <scope>NUCLEOTIDE SEQUENCE</scope>
    <source>
        <strain evidence="2">20211129_DDA</strain>
        <tissue evidence="2">Liver</tissue>
    </source>
</reference>
<proteinExistence type="predicted"/>
<accession>A0AAV7WYR2</accession>
<feature type="compositionally biased region" description="Basic and acidic residues" evidence="1">
    <location>
        <begin position="77"/>
        <end position="87"/>
    </location>
</feature>
<feature type="region of interest" description="Disordered" evidence="1">
    <location>
        <begin position="72"/>
        <end position="106"/>
    </location>
</feature>
<protein>
    <submittedName>
        <fullName evidence="2">Uncharacterized protein</fullName>
    </submittedName>
</protein>
<sequence length="214" mass="24253">MQPTPGSPGDEWLSALQEVSLVQLLHPSSQLKLDLLSSAKVHALPIYQKVCPKITGLLRGLRPGAIKIKRGVGQGYRSRDAETETRADGLLSHKGRTQPRRPEQITTESRELFVPHCVTLTTCLSPFQGLDTTNWRRGRRIHAFGLESRCGRVPIAVLVRQAGSPKKKRKTHTRYRRITKKSAHTEMFSPFCPLKRRTKREDVFEYKKENPHGS</sequence>